<evidence type="ECO:0000313" key="1">
    <source>
        <dbReference type="RefSeq" id="XP_016483585.1"/>
    </source>
</evidence>
<accession>A0A1S4B3S6</accession>
<dbReference type="InterPro" id="IPR021109">
    <property type="entry name" value="Peptidase_aspartic_dom_sf"/>
</dbReference>
<gene>
    <name evidence="1" type="primary">LOC107804250</name>
</gene>
<dbReference type="AlphaFoldDB" id="A0A1S4B3S6"/>
<sequence length="181" mass="20347">MSAHRSHDHWGDQYPQGPVIKRVKVSAATEGSIRGRIPEDILAFSEEDFETSTRLHNDALVISFLLNNTQIKCVLMDLGSSTNIIRSKVVEHLGLLDQIIPTSRVLKGFNMAGEATKGEITLPVNVSEVVQDAKFHVIDDDIRYNALLKRLWIHNMRVVLSTLHQMMKFPAKDGIKTVYGE</sequence>
<organism evidence="1">
    <name type="scientific">Nicotiana tabacum</name>
    <name type="common">Common tobacco</name>
    <dbReference type="NCBI Taxonomy" id="4097"/>
    <lineage>
        <taxon>Eukaryota</taxon>
        <taxon>Viridiplantae</taxon>
        <taxon>Streptophyta</taxon>
        <taxon>Embryophyta</taxon>
        <taxon>Tracheophyta</taxon>
        <taxon>Spermatophyta</taxon>
        <taxon>Magnoliopsida</taxon>
        <taxon>eudicotyledons</taxon>
        <taxon>Gunneridae</taxon>
        <taxon>Pentapetalae</taxon>
        <taxon>asterids</taxon>
        <taxon>lamiids</taxon>
        <taxon>Solanales</taxon>
        <taxon>Solanaceae</taxon>
        <taxon>Nicotianoideae</taxon>
        <taxon>Nicotianeae</taxon>
        <taxon>Nicotiana</taxon>
    </lineage>
</organism>
<dbReference type="KEGG" id="nta:107804250"/>
<name>A0A1S4B3S6_TOBAC</name>
<proteinExistence type="predicted"/>
<dbReference type="PaxDb" id="4097-A0A1S4B3S6"/>
<reference evidence="1" key="1">
    <citation type="submission" date="2025-08" db="UniProtKB">
        <authorList>
            <consortium name="RefSeq"/>
        </authorList>
    </citation>
    <scope>IDENTIFICATION</scope>
</reference>
<dbReference type="RefSeq" id="XP_016483585.1">
    <property type="nucleotide sequence ID" value="XM_016628099.1"/>
</dbReference>
<dbReference type="OrthoDB" id="1937476at2759"/>
<dbReference type="Gene3D" id="2.40.70.10">
    <property type="entry name" value="Acid Proteases"/>
    <property type="match status" value="1"/>
</dbReference>
<dbReference type="PANTHER" id="PTHR33240:SF8">
    <property type="entry name" value="OS03G0439900 PROTEIN"/>
    <property type="match status" value="1"/>
</dbReference>
<protein>
    <submittedName>
        <fullName evidence="1">Uncharacterized protein</fullName>
    </submittedName>
</protein>
<dbReference type="PANTHER" id="PTHR33240">
    <property type="entry name" value="OS08G0508500 PROTEIN"/>
    <property type="match status" value="1"/>
</dbReference>
<dbReference type="CDD" id="cd00303">
    <property type="entry name" value="retropepsin_like"/>
    <property type="match status" value="1"/>
</dbReference>